<accession>A0A9P4Y3T0</accession>
<evidence type="ECO:0000313" key="2">
    <source>
        <dbReference type="EMBL" id="KAF3765989.1"/>
    </source>
</evidence>
<dbReference type="EMBL" id="MU032347">
    <property type="protein sequence ID" value="KAF3765989.1"/>
    <property type="molecule type" value="Genomic_DNA"/>
</dbReference>
<protein>
    <recommendedName>
        <fullName evidence="1">NACHT-NTPase and P-loop NTPases N-terminal domain-containing protein</fullName>
    </recommendedName>
</protein>
<dbReference type="Pfam" id="PF17107">
    <property type="entry name" value="SesA"/>
    <property type="match status" value="1"/>
</dbReference>
<dbReference type="Proteomes" id="UP000803844">
    <property type="component" value="Unassembled WGS sequence"/>
</dbReference>
<evidence type="ECO:0000259" key="1">
    <source>
        <dbReference type="Pfam" id="PF17107"/>
    </source>
</evidence>
<dbReference type="RefSeq" id="XP_040776950.1">
    <property type="nucleotide sequence ID" value="XM_040923373.1"/>
</dbReference>
<dbReference type="InterPro" id="IPR031352">
    <property type="entry name" value="SesA"/>
</dbReference>
<reference evidence="2" key="1">
    <citation type="journal article" date="2020" name="Phytopathology">
        <title>Genome sequence of the chestnut blight fungus Cryphonectria parasitica EP155: A fundamental resource for an archetypical invasive plant pathogen.</title>
        <authorList>
            <person name="Crouch J.A."/>
            <person name="Dawe A."/>
            <person name="Aerts A."/>
            <person name="Barry K."/>
            <person name="Churchill A.C.L."/>
            <person name="Grimwood J."/>
            <person name="Hillman B."/>
            <person name="Milgroom M.G."/>
            <person name="Pangilinan J."/>
            <person name="Smith M."/>
            <person name="Salamov A."/>
            <person name="Schmutz J."/>
            <person name="Yadav J."/>
            <person name="Grigoriev I.V."/>
            <person name="Nuss D."/>
        </authorList>
    </citation>
    <scope>NUCLEOTIDE SEQUENCE</scope>
    <source>
        <strain evidence="2">EP155</strain>
    </source>
</reference>
<dbReference type="GeneID" id="63840502"/>
<comment type="caution">
    <text evidence="2">The sequence shown here is derived from an EMBL/GenBank/DDBJ whole genome shotgun (WGS) entry which is preliminary data.</text>
</comment>
<dbReference type="OrthoDB" id="4330845at2759"/>
<gene>
    <name evidence="2" type="ORF">M406DRAFT_356157</name>
</gene>
<sequence>MSSDKIRIKDWIQPRHPSKMPSQAATKIMICVSHILLSIDTIVNVCGPSRLKGPEDEGLPEAFPVVLEHLSTTASVFCAIKRRLSDRNCDKDSREQKESYPSVQQLVDDCRTKATKMATIYEAVVPGDAKGRETRYRQKTSVDETVEALMKDMLASMLQVAESPLGLIKEKEQNELKAALDLVAKLPPSLTEEEQFGYVYHINNNGSGLQPVHSGRGHQHIYGHNMGGTFHGATHVYSAKLHQED</sequence>
<proteinExistence type="predicted"/>
<name>A0A9P4Y3T0_CRYP1</name>
<evidence type="ECO:0000313" key="3">
    <source>
        <dbReference type="Proteomes" id="UP000803844"/>
    </source>
</evidence>
<organism evidence="2 3">
    <name type="scientific">Cryphonectria parasitica (strain ATCC 38755 / EP155)</name>
    <dbReference type="NCBI Taxonomy" id="660469"/>
    <lineage>
        <taxon>Eukaryota</taxon>
        <taxon>Fungi</taxon>
        <taxon>Dikarya</taxon>
        <taxon>Ascomycota</taxon>
        <taxon>Pezizomycotina</taxon>
        <taxon>Sordariomycetes</taxon>
        <taxon>Sordariomycetidae</taxon>
        <taxon>Diaporthales</taxon>
        <taxon>Cryphonectriaceae</taxon>
        <taxon>Cryphonectria-Endothia species complex</taxon>
        <taxon>Cryphonectria</taxon>
    </lineage>
</organism>
<dbReference type="AlphaFoldDB" id="A0A9P4Y3T0"/>
<keyword evidence="3" id="KW-1185">Reference proteome</keyword>
<feature type="domain" description="NACHT-NTPase and P-loop NTPases N-terminal" evidence="1">
    <location>
        <begin position="55"/>
        <end position="156"/>
    </location>
</feature>